<keyword evidence="2" id="KW-1185">Reference proteome</keyword>
<name>A0A2P6RRC5_ROSCH</name>
<organism evidence="1 2">
    <name type="scientific">Rosa chinensis</name>
    <name type="common">China rose</name>
    <dbReference type="NCBI Taxonomy" id="74649"/>
    <lineage>
        <taxon>Eukaryota</taxon>
        <taxon>Viridiplantae</taxon>
        <taxon>Streptophyta</taxon>
        <taxon>Embryophyta</taxon>
        <taxon>Tracheophyta</taxon>
        <taxon>Spermatophyta</taxon>
        <taxon>Magnoliopsida</taxon>
        <taxon>eudicotyledons</taxon>
        <taxon>Gunneridae</taxon>
        <taxon>Pentapetalae</taxon>
        <taxon>rosids</taxon>
        <taxon>fabids</taxon>
        <taxon>Rosales</taxon>
        <taxon>Rosaceae</taxon>
        <taxon>Rosoideae</taxon>
        <taxon>Rosoideae incertae sedis</taxon>
        <taxon>Rosa</taxon>
    </lineage>
</organism>
<comment type="caution">
    <text evidence="1">The sequence shown here is derived from an EMBL/GenBank/DDBJ whole genome shotgun (WGS) entry which is preliminary data.</text>
</comment>
<dbReference type="AlphaFoldDB" id="A0A2P6RRC5"/>
<reference evidence="1 2" key="1">
    <citation type="journal article" date="2018" name="Nat. Genet.">
        <title>The Rosa genome provides new insights in the design of modern roses.</title>
        <authorList>
            <person name="Bendahmane M."/>
        </authorList>
    </citation>
    <scope>NUCLEOTIDE SEQUENCE [LARGE SCALE GENOMIC DNA]</scope>
    <source>
        <strain evidence="2">cv. Old Blush</strain>
    </source>
</reference>
<dbReference type="EMBL" id="PDCK01000040">
    <property type="protein sequence ID" value="PRQ48979.1"/>
    <property type="molecule type" value="Genomic_DNA"/>
</dbReference>
<evidence type="ECO:0000313" key="2">
    <source>
        <dbReference type="Proteomes" id="UP000238479"/>
    </source>
</evidence>
<accession>A0A2P6RRC5</accession>
<evidence type="ECO:0000313" key="1">
    <source>
        <dbReference type="EMBL" id="PRQ48979.1"/>
    </source>
</evidence>
<protein>
    <submittedName>
        <fullName evidence="1">Uncharacterized protein</fullName>
    </submittedName>
</protein>
<proteinExistence type="predicted"/>
<dbReference type="Proteomes" id="UP000238479">
    <property type="component" value="Chromosome 2"/>
</dbReference>
<gene>
    <name evidence="1" type="ORF">RchiOBHm_Chr2g0116781</name>
</gene>
<sequence>MTERRGERKKRRRNRKREEEYVFISGWVLSKGEIRNERERREESLFEVNRQELGFGLVSFCIMQA</sequence>
<dbReference type="Gramene" id="PRQ48979">
    <property type="protein sequence ID" value="PRQ48979"/>
    <property type="gene ID" value="RchiOBHm_Chr2g0116781"/>
</dbReference>